<keyword evidence="1 2" id="KW-0597">Phosphoprotein</keyword>
<dbReference type="PROSITE" id="PS50110">
    <property type="entry name" value="RESPONSE_REGULATORY"/>
    <property type="match status" value="1"/>
</dbReference>
<feature type="modified residue" description="4-aspartylphosphate" evidence="2">
    <location>
        <position position="62"/>
    </location>
</feature>
<dbReference type="Pfam" id="PF00072">
    <property type="entry name" value="Response_reg"/>
    <property type="match status" value="1"/>
</dbReference>
<gene>
    <name evidence="4" type="ORF">FEM03_05070</name>
</gene>
<dbReference type="PANTHER" id="PTHR44591:SF25">
    <property type="entry name" value="CHEMOTAXIS TWO-COMPONENT RESPONSE REGULATOR"/>
    <property type="match status" value="1"/>
</dbReference>
<dbReference type="InterPro" id="IPR050595">
    <property type="entry name" value="Bact_response_regulator"/>
</dbReference>
<feature type="domain" description="Response regulatory" evidence="3">
    <location>
        <begin position="13"/>
        <end position="127"/>
    </location>
</feature>
<accession>A0A5R8KIL9</accession>
<dbReference type="InterPro" id="IPR001789">
    <property type="entry name" value="Sig_transdc_resp-reg_receiver"/>
</dbReference>
<dbReference type="OrthoDB" id="9808843at2"/>
<evidence type="ECO:0000256" key="2">
    <source>
        <dbReference type="PROSITE-ProRule" id="PRU00169"/>
    </source>
</evidence>
<evidence type="ECO:0000313" key="4">
    <source>
        <dbReference type="EMBL" id="TLD72100.1"/>
    </source>
</evidence>
<reference evidence="4 5" key="1">
    <citation type="submission" date="2019-05" db="EMBL/GenBank/DDBJ databases">
        <title>Verrucobacter flavum gen. nov., sp. nov. a new member of the family Verrucomicrobiaceae.</title>
        <authorList>
            <person name="Szuroczki S."/>
            <person name="Abbaszade G."/>
            <person name="Szabo A."/>
            <person name="Felfoldi T."/>
            <person name="Schumann P."/>
            <person name="Boka K."/>
            <person name="Keki Z."/>
            <person name="Toumi M."/>
            <person name="Toth E."/>
        </authorList>
    </citation>
    <scope>NUCLEOTIDE SEQUENCE [LARGE SCALE GENOMIC DNA]</scope>
    <source>
        <strain evidence="4 5">MG-N-17</strain>
    </source>
</reference>
<dbReference type="InterPro" id="IPR011006">
    <property type="entry name" value="CheY-like_superfamily"/>
</dbReference>
<dbReference type="PANTHER" id="PTHR44591">
    <property type="entry name" value="STRESS RESPONSE REGULATOR PROTEIN 1"/>
    <property type="match status" value="1"/>
</dbReference>
<dbReference type="GO" id="GO:0000160">
    <property type="term" value="P:phosphorelay signal transduction system"/>
    <property type="evidence" value="ECO:0007669"/>
    <property type="project" value="InterPro"/>
</dbReference>
<proteinExistence type="predicted"/>
<protein>
    <submittedName>
        <fullName evidence="4">Response regulator</fullName>
    </submittedName>
</protein>
<name>A0A5R8KIL9_9BACT</name>
<dbReference type="Proteomes" id="UP000306196">
    <property type="component" value="Unassembled WGS sequence"/>
</dbReference>
<evidence type="ECO:0000259" key="3">
    <source>
        <dbReference type="PROSITE" id="PS50110"/>
    </source>
</evidence>
<keyword evidence="5" id="KW-1185">Reference proteome</keyword>
<evidence type="ECO:0000313" key="5">
    <source>
        <dbReference type="Proteomes" id="UP000306196"/>
    </source>
</evidence>
<dbReference type="Gene3D" id="3.40.50.2300">
    <property type="match status" value="1"/>
</dbReference>
<dbReference type="AlphaFoldDB" id="A0A5R8KIL9"/>
<sequence>MRSVCDVPHSNHTVCVLDDEPSVLRALGRLLMSDGFRVLKFCEPQVLLDHARNQLVEFAVIDIRMPGMSGLEVLAELQTVSPDARVIVITGESDPSHKAAALAGGACAFFLKPFDDELFLQAVRKAISA</sequence>
<dbReference type="EMBL" id="VAUV01000003">
    <property type="protein sequence ID" value="TLD72100.1"/>
    <property type="molecule type" value="Genomic_DNA"/>
</dbReference>
<organism evidence="4 5">
    <name type="scientific">Phragmitibacter flavus</name>
    <dbReference type="NCBI Taxonomy" id="2576071"/>
    <lineage>
        <taxon>Bacteria</taxon>
        <taxon>Pseudomonadati</taxon>
        <taxon>Verrucomicrobiota</taxon>
        <taxon>Verrucomicrobiia</taxon>
        <taxon>Verrucomicrobiales</taxon>
        <taxon>Verrucomicrobiaceae</taxon>
        <taxon>Phragmitibacter</taxon>
    </lineage>
</organism>
<comment type="caution">
    <text evidence="4">The sequence shown here is derived from an EMBL/GenBank/DDBJ whole genome shotgun (WGS) entry which is preliminary data.</text>
</comment>
<dbReference type="SMART" id="SM00448">
    <property type="entry name" value="REC"/>
    <property type="match status" value="1"/>
</dbReference>
<evidence type="ECO:0000256" key="1">
    <source>
        <dbReference type="ARBA" id="ARBA00022553"/>
    </source>
</evidence>
<dbReference type="SUPFAM" id="SSF52172">
    <property type="entry name" value="CheY-like"/>
    <property type="match status" value="1"/>
</dbReference>